<feature type="region of interest" description="Disordered" evidence="1">
    <location>
        <begin position="187"/>
        <end position="224"/>
    </location>
</feature>
<accession>A0A7S3EWA1</accession>
<proteinExistence type="predicted"/>
<dbReference type="PANTHER" id="PTHR40743:SF1">
    <property type="entry name" value="POSSIBLE GLYCOSYLTRANSFERASE"/>
    <property type="match status" value="1"/>
</dbReference>
<evidence type="ECO:0000313" key="2">
    <source>
        <dbReference type="EMBL" id="CAE0111964.1"/>
    </source>
</evidence>
<evidence type="ECO:0008006" key="3">
    <source>
        <dbReference type="Google" id="ProtNLM"/>
    </source>
</evidence>
<sequence>MAFASRINRPLVLLWTPDLHCNCSFTSMFASPLPFALCESEVDSARLATRAFQVYNYMRPEPGAVKDEYVVPDHRHLFFKSAFLMNHPYGHPRFAIAQLQMLRPVKEVADLLVANRRTVGLHIRNVFDAPRDSTTINSTTGAEALQGATKEYGSEGTRQLLRWRRAGHWTNFVPKIREMIASEDAAVAAQSSGGGGTSPPRARSSIGESGPGGSPHNRTRPPPLRFYLAADSGEAYDRLGLLFSDRLLATRRTCRSARCDFRDCDGMRYSLVDMLNLARTKLILGSGWSSYSEVAAMWGGTMGEDGMEALPMQMAGRDFGTIMPDEPEVDSSVRLEPTPYNAEHGHIQ</sequence>
<feature type="compositionally biased region" description="Low complexity" evidence="1">
    <location>
        <begin position="198"/>
        <end position="208"/>
    </location>
</feature>
<organism evidence="2">
    <name type="scientific">Haptolina ericina</name>
    <dbReference type="NCBI Taxonomy" id="156174"/>
    <lineage>
        <taxon>Eukaryota</taxon>
        <taxon>Haptista</taxon>
        <taxon>Haptophyta</taxon>
        <taxon>Prymnesiophyceae</taxon>
        <taxon>Prymnesiales</taxon>
        <taxon>Prymnesiaceae</taxon>
        <taxon>Haptolina</taxon>
    </lineage>
</organism>
<protein>
    <recommendedName>
        <fullName evidence="3">Peptide-O-fucosyltransferase 1</fullName>
    </recommendedName>
</protein>
<evidence type="ECO:0000256" key="1">
    <source>
        <dbReference type="SAM" id="MobiDB-lite"/>
    </source>
</evidence>
<name>A0A7S3EWA1_9EUKA</name>
<dbReference type="EMBL" id="HBHX01022708">
    <property type="protein sequence ID" value="CAE0111964.1"/>
    <property type="molecule type" value="Transcribed_RNA"/>
</dbReference>
<reference evidence="2" key="1">
    <citation type="submission" date="2021-01" db="EMBL/GenBank/DDBJ databases">
        <authorList>
            <person name="Corre E."/>
            <person name="Pelletier E."/>
            <person name="Niang G."/>
            <person name="Scheremetjew M."/>
            <person name="Finn R."/>
            <person name="Kale V."/>
            <person name="Holt S."/>
            <person name="Cochrane G."/>
            <person name="Meng A."/>
            <person name="Brown T."/>
            <person name="Cohen L."/>
        </authorList>
    </citation>
    <scope>NUCLEOTIDE SEQUENCE</scope>
    <source>
        <strain evidence="2">CCMP281</strain>
    </source>
</reference>
<dbReference type="PANTHER" id="PTHR40743">
    <property type="entry name" value="NUCLEOTIDE-DIPHOSPHO-SUGAR TRANSFERASE CONTAINING PROTEIN"/>
    <property type="match status" value="1"/>
</dbReference>
<feature type="region of interest" description="Disordered" evidence="1">
    <location>
        <begin position="325"/>
        <end position="348"/>
    </location>
</feature>
<gene>
    <name evidence="2" type="ORF">HERI1096_LOCUS12624</name>
</gene>
<dbReference type="Gene3D" id="3.40.50.11350">
    <property type="match status" value="1"/>
</dbReference>
<dbReference type="AlphaFoldDB" id="A0A7S3EWA1"/>